<keyword evidence="1 3" id="KW-0378">Hydrolase</keyword>
<name>A0ABT0SCL0_9SPHN</name>
<accession>A0ABT0SCL0</accession>
<gene>
    <name evidence="3" type="ORF">LZ518_12175</name>
</gene>
<organism evidence="3 4">
    <name type="scientific">Sphingomonas brevis</name>
    <dbReference type="NCBI Taxonomy" id="2908206"/>
    <lineage>
        <taxon>Bacteria</taxon>
        <taxon>Pseudomonadati</taxon>
        <taxon>Pseudomonadota</taxon>
        <taxon>Alphaproteobacteria</taxon>
        <taxon>Sphingomonadales</taxon>
        <taxon>Sphingomonadaceae</taxon>
        <taxon>Sphingomonas</taxon>
    </lineage>
</organism>
<dbReference type="PRINTS" id="PR00111">
    <property type="entry name" value="ABHYDROLASE"/>
</dbReference>
<sequence length="259" mass="27435">MGRIHTARERIGYSETGSGTTTPILFLHGVGSDKSIWAPQLDHFGKTRRTVAFDYPGYGESELVERATRDDYASAILAAMRALGIERAHICGLSLGGVIAIAMHAAAAERCASLIIADSFAVHPDGQAIHDRSIAASHGMTMRALAEARSGVLLGSAATEQLKAEVIETMSAIDPVAYRIGAEAVWLADQRARAQAIDVPTLILVGDEDRITPPSLSDELHRLIAGSKLEVISGSGHLANAEQPQAFNSAIESFLAELG</sequence>
<protein>
    <submittedName>
        <fullName evidence="3">Alpha/beta hydrolase</fullName>
    </submittedName>
</protein>
<dbReference type="SUPFAM" id="SSF53474">
    <property type="entry name" value="alpha/beta-Hydrolases"/>
    <property type="match status" value="1"/>
</dbReference>
<dbReference type="PRINTS" id="PR00412">
    <property type="entry name" value="EPOXHYDRLASE"/>
</dbReference>
<dbReference type="GO" id="GO:0016787">
    <property type="term" value="F:hydrolase activity"/>
    <property type="evidence" value="ECO:0007669"/>
    <property type="project" value="UniProtKB-KW"/>
</dbReference>
<dbReference type="EMBL" id="JAMGBB010000001">
    <property type="protein sequence ID" value="MCL6741884.1"/>
    <property type="molecule type" value="Genomic_DNA"/>
</dbReference>
<dbReference type="InterPro" id="IPR000073">
    <property type="entry name" value="AB_hydrolase_1"/>
</dbReference>
<comment type="caution">
    <text evidence="3">The sequence shown here is derived from an EMBL/GenBank/DDBJ whole genome shotgun (WGS) entry which is preliminary data.</text>
</comment>
<evidence type="ECO:0000256" key="1">
    <source>
        <dbReference type="ARBA" id="ARBA00022801"/>
    </source>
</evidence>
<keyword evidence="4" id="KW-1185">Reference proteome</keyword>
<evidence type="ECO:0000313" key="3">
    <source>
        <dbReference type="EMBL" id="MCL6741884.1"/>
    </source>
</evidence>
<dbReference type="Gene3D" id="3.40.50.1820">
    <property type="entry name" value="alpha/beta hydrolase"/>
    <property type="match status" value="1"/>
</dbReference>
<dbReference type="Proteomes" id="UP001165383">
    <property type="component" value="Unassembled WGS sequence"/>
</dbReference>
<reference evidence="3" key="1">
    <citation type="submission" date="2022-05" db="EMBL/GenBank/DDBJ databases">
        <authorList>
            <person name="Jo J.-H."/>
            <person name="Im W.-T."/>
        </authorList>
    </citation>
    <scope>NUCLEOTIDE SEQUENCE</scope>
    <source>
        <strain evidence="3">RB56-2</strain>
    </source>
</reference>
<dbReference type="RefSeq" id="WP_249916245.1">
    <property type="nucleotide sequence ID" value="NZ_JAMGBB010000001.1"/>
</dbReference>
<dbReference type="PANTHER" id="PTHR43798">
    <property type="entry name" value="MONOACYLGLYCEROL LIPASE"/>
    <property type="match status" value="1"/>
</dbReference>
<dbReference type="Pfam" id="PF00561">
    <property type="entry name" value="Abhydrolase_1"/>
    <property type="match status" value="1"/>
</dbReference>
<proteinExistence type="predicted"/>
<evidence type="ECO:0000313" key="4">
    <source>
        <dbReference type="Proteomes" id="UP001165383"/>
    </source>
</evidence>
<dbReference type="PANTHER" id="PTHR43798:SF31">
    <property type="entry name" value="AB HYDROLASE SUPERFAMILY PROTEIN YCLE"/>
    <property type="match status" value="1"/>
</dbReference>
<dbReference type="InterPro" id="IPR050266">
    <property type="entry name" value="AB_hydrolase_sf"/>
</dbReference>
<dbReference type="InterPro" id="IPR029058">
    <property type="entry name" value="AB_hydrolase_fold"/>
</dbReference>
<feature type="domain" description="AB hydrolase-1" evidence="2">
    <location>
        <begin position="23"/>
        <end position="242"/>
    </location>
</feature>
<evidence type="ECO:0000259" key="2">
    <source>
        <dbReference type="Pfam" id="PF00561"/>
    </source>
</evidence>
<dbReference type="InterPro" id="IPR000639">
    <property type="entry name" value="Epox_hydrolase-like"/>
</dbReference>